<dbReference type="Proteomes" id="UP001187192">
    <property type="component" value="Unassembled WGS sequence"/>
</dbReference>
<name>A0AA88J8S1_FICCA</name>
<keyword evidence="3" id="KW-1185">Reference proteome</keyword>
<feature type="region of interest" description="Disordered" evidence="1">
    <location>
        <begin position="34"/>
        <end position="61"/>
    </location>
</feature>
<organism evidence="2 3">
    <name type="scientific">Ficus carica</name>
    <name type="common">Common fig</name>
    <dbReference type="NCBI Taxonomy" id="3494"/>
    <lineage>
        <taxon>Eukaryota</taxon>
        <taxon>Viridiplantae</taxon>
        <taxon>Streptophyta</taxon>
        <taxon>Embryophyta</taxon>
        <taxon>Tracheophyta</taxon>
        <taxon>Spermatophyta</taxon>
        <taxon>Magnoliopsida</taxon>
        <taxon>eudicotyledons</taxon>
        <taxon>Gunneridae</taxon>
        <taxon>Pentapetalae</taxon>
        <taxon>rosids</taxon>
        <taxon>fabids</taxon>
        <taxon>Rosales</taxon>
        <taxon>Moraceae</taxon>
        <taxon>Ficeae</taxon>
        <taxon>Ficus</taxon>
    </lineage>
</organism>
<reference evidence="2" key="1">
    <citation type="submission" date="2023-07" db="EMBL/GenBank/DDBJ databases">
        <title>draft genome sequence of fig (Ficus carica).</title>
        <authorList>
            <person name="Takahashi T."/>
            <person name="Nishimura K."/>
        </authorList>
    </citation>
    <scope>NUCLEOTIDE SEQUENCE</scope>
</reference>
<protein>
    <submittedName>
        <fullName evidence="2">Uncharacterized protein</fullName>
    </submittedName>
</protein>
<evidence type="ECO:0000313" key="2">
    <source>
        <dbReference type="EMBL" id="GMN65315.1"/>
    </source>
</evidence>
<comment type="caution">
    <text evidence="2">The sequence shown here is derived from an EMBL/GenBank/DDBJ whole genome shotgun (WGS) entry which is preliminary data.</text>
</comment>
<evidence type="ECO:0000313" key="3">
    <source>
        <dbReference type="Proteomes" id="UP001187192"/>
    </source>
</evidence>
<accession>A0AA88J8S1</accession>
<dbReference type="AlphaFoldDB" id="A0AA88J8S1"/>
<evidence type="ECO:0000256" key="1">
    <source>
        <dbReference type="SAM" id="MobiDB-lite"/>
    </source>
</evidence>
<gene>
    <name evidence="2" type="ORF">TIFTF001_034397</name>
</gene>
<dbReference type="EMBL" id="BTGU01000225">
    <property type="protein sequence ID" value="GMN65315.1"/>
    <property type="molecule type" value="Genomic_DNA"/>
</dbReference>
<proteinExistence type="predicted"/>
<sequence length="61" mass="5936">MVGGKGVAELLQSRGGLPGLSLGEGLARERGAPDIVATDGSPWASKGGLTHGGPPKIAMVG</sequence>